<sequence>MDTASIPLSGRSAASSELVALMTEGTTAALASINSVPGITLVRDDRVVGVITADFRSGRMATVWVVCNPEKLRHWNR</sequence>
<name>A0AAW8ETK9_9MICO</name>
<organism evidence="1 2">
    <name type="scientific">Microbacterium natoriense</name>
    <dbReference type="NCBI Taxonomy" id="284570"/>
    <lineage>
        <taxon>Bacteria</taxon>
        <taxon>Bacillati</taxon>
        <taxon>Actinomycetota</taxon>
        <taxon>Actinomycetes</taxon>
        <taxon>Micrococcales</taxon>
        <taxon>Microbacteriaceae</taxon>
        <taxon>Microbacterium</taxon>
    </lineage>
</organism>
<comment type="caution">
    <text evidence="1">The sequence shown here is derived from an EMBL/GenBank/DDBJ whole genome shotgun (WGS) entry which is preliminary data.</text>
</comment>
<dbReference type="Proteomes" id="UP001244427">
    <property type="component" value="Unassembled WGS sequence"/>
</dbReference>
<dbReference type="EMBL" id="JAUSXV010000001">
    <property type="protein sequence ID" value="MDQ0646608.1"/>
    <property type="molecule type" value="Genomic_DNA"/>
</dbReference>
<evidence type="ECO:0000313" key="1">
    <source>
        <dbReference type="EMBL" id="MDQ0646608.1"/>
    </source>
</evidence>
<reference evidence="1 2" key="1">
    <citation type="submission" date="2023-07" db="EMBL/GenBank/DDBJ databases">
        <title>Comparative genomics of wheat-associated soil bacteria to identify genetic determinants of phenazine resistance.</title>
        <authorList>
            <person name="Mouncey N."/>
        </authorList>
    </citation>
    <scope>NUCLEOTIDE SEQUENCE [LARGE SCALE GENOMIC DNA]</scope>
    <source>
        <strain evidence="1 2">W4I9-1</strain>
    </source>
</reference>
<keyword evidence="2" id="KW-1185">Reference proteome</keyword>
<protein>
    <recommendedName>
        <fullName evidence="3">CBS domain-containing protein</fullName>
    </recommendedName>
</protein>
<dbReference type="RefSeq" id="WP_307293794.1">
    <property type="nucleotide sequence ID" value="NZ_JAUSXV010000001.1"/>
</dbReference>
<evidence type="ECO:0008006" key="3">
    <source>
        <dbReference type="Google" id="ProtNLM"/>
    </source>
</evidence>
<gene>
    <name evidence="1" type="ORF">QFZ53_000804</name>
</gene>
<accession>A0AAW8ETK9</accession>
<dbReference type="AlphaFoldDB" id="A0AAW8ETK9"/>
<evidence type="ECO:0000313" key="2">
    <source>
        <dbReference type="Proteomes" id="UP001244427"/>
    </source>
</evidence>
<proteinExistence type="predicted"/>